<evidence type="ECO:0000313" key="3">
    <source>
        <dbReference type="EMBL" id="CAH1801360.1"/>
    </source>
</evidence>
<dbReference type="EMBL" id="CAIIXF020000012">
    <property type="protein sequence ID" value="CAH1801360.1"/>
    <property type="molecule type" value="Genomic_DNA"/>
</dbReference>
<feature type="coiled-coil region" evidence="1">
    <location>
        <begin position="213"/>
        <end position="343"/>
    </location>
</feature>
<sequence>MLMVHLHIGCPPLQKDKAKRSLSPIMPRAGMRPLGSVRKYDFNDTVPKLPNVKATVNQNGEPNLTGGIHGNAMTVPPKSPEKEPEKIIVNNNRKAPSPRRPITSKSDESNKSDDSIDKKKIKVVQEKSDKELKDALAKEKSLKQKVSSLQKIIDELKNDVATKDQIIEHNTNTHANEITNYKDLLEKEKTSHAETKKKLSTSKLTVTERDATIAKLREENAKQLEELRTKLSEDVQAVKDEMDKEIAVRETKLAKMKRQIADALMGNSQERQQQLEELTKELSRLQEEADMLRAKLKQKSKSNGPCPNCDELTKERDSINKVAKSKDETIKELNSLCAKFEKQLIQQDELLKTWVEKEEKKMKK</sequence>
<evidence type="ECO:0000313" key="4">
    <source>
        <dbReference type="Proteomes" id="UP000749559"/>
    </source>
</evidence>
<proteinExistence type="predicted"/>
<gene>
    <name evidence="3" type="ORF">OFUS_LOCUS25157</name>
</gene>
<protein>
    <submittedName>
        <fullName evidence="3">Uncharacterized protein</fullName>
    </submittedName>
</protein>
<dbReference type="Proteomes" id="UP000749559">
    <property type="component" value="Unassembled WGS sequence"/>
</dbReference>
<evidence type="ECO:0000256" key="1">
    <source>
        <dbReference type="SAM" id="Coils"/>
    </source>
</evidence>
<dbReference type="AlphaFoldDB" id="A0A8S4Q5Y2"/>
<reference evidence="3" key="1">
    <citation type="submission" date="2022-03" db="EMBL/GenBank/DDBJ databases">
        <authorList>
            <person name="Martin C."/>
        </authorList>
    </citation>
    <scope>NUCLEOTIDE SEQUENCE</scope>
</reference>
<keyword evidence="4" id="KW-1185">Reference proteome</keyword>
<feature type="compositionally biased region" description="Basic and acidic residues" evidence="2">
    <location>
        <begin position="105"/>
        <end position="122"/>
    </location>
</feature>
<comment type="caution">
    <text evidence="3">The sequence shown here is derived from an EMBL/GenBank/DDBJ whole genome shotgun (WGS) entry which is preliminary data.</text>
</comment>
<evidence type="ECO:0000256" key="2">
    <source>
        <dbReference type="SAM" id="MobiDB-lite"/>
    </source>
</evidence>
<feature type="region of interest" description="Disordered" evidence="2">
    <location>
        <begin position="55"/>
        <end position="122"/>
    </location>
</feature>
<feature type="coiled-coil region" evidence="1">
    <location>
        <begin position="132"/>
        <end position="159"/>
    </location>
</feature>
<accession>A0A8S4Q5Y2</accession>
<name>A0A8S4Q5Y2_OWEFU</name>
<dbReference type="OrthoDB" id="8799554at2759"/>
<organism evidence="3 4">
    <name type="scientific">Owenia fusiformis</name>
    <name type="common">Polychaete worm</name>
    <dbReference type="NCBI Taxonomy" id="6347"/>
    <lineage>
        <taxon>Eukaryota</taxon>
        <taxon>Metazoa</taxon>
        <taxon>Spiralia</taxon>
        <taxon>Lophotrochozoa</taxon>
        <taxon>Annelida</taxon>
        <taxon>Polychaeta</taxon>
        <taxon>Sedentaria</taxon>
        <taxon>Canalipalpata</taxon>
        <taxon>Sabellida</taxon>
        <taxon>Oweniida</taxon>
        <taxon>Oweniidae</taxon>
        <taxon>Owenia</taxon>
    </lineage>
</organism>
<keyword evidence="1" id="KW-0175">Coiled coil</keyword>